<evidence type="ECO:0000256" key="1">
    <source>
        <dbReference type="SAM" id="MobiDB-lite"/>
    </source>
</evidence>
<gene>
    <name evidence="2" type="ORF">TCMB3V08_LOCUS1211</name>
</gene>
<protein>
    <submittedName>
        <fullName evidence="2">(California timema) hypothetical protein</fullName>
    </submittedName>
</protein>
<reference evidence="2" key="1">
    <citation type="submission" date="2020-11" db="EMBL/GenBank/DDBJ databases">
        <authorList>
            <person name="Tran Van P."/>
        </authorList>
    </citation>
    <scope>NUCLEOTIDE SEQUENCE</scope>
</reference>
<dbReference type="AlphaFoldDB" id="A0A7R9P3Q1"/>
<accession>A0A7R9P3Q1</accession>
<name>A0A7R9P3Q1_TIMCA</name>
<feature type="region of interest" description="Disordered" evidence="1">
    <location>
        <begin position="415"/>
        <end position="437"/>
    </location>
</feature>
<evidence type="ECO:0000313" key="2">
    <source>
        <dbReference type="EMBL" id="CAD7568442.1"/>
    </source>
</evidence>
<proteinExistence type="predicted"/>
<sequence>MRKTRDRPSGGVNHQITFYIAISSGLLDTATHVLSMASNIQQPCVILTHKFADLEFHQPGRSIDHTVLARQQDASYMSYMLLSIGCQPNTLDFQGNVQEEKVDNTEENDGDKVFRKKTARDTKRERWDDKIISSVQELTLVHTSGYTKLPQLGGAPKLVTPTIVYSPSSSSTTRGPPLSPWAHNRGNINTKDRNIHLEPHILTCDVIFSSLILRVSDNVEEKSCHSPWLTSVDYIMDAKNHKKSCDCWCVNCSSGGPLLEYPWSKPQNVQFSYSRNQNLTFSSSRNVRWCGYLSHSPDPAGCVPGHKSEDTVVSPNISVRVVRVAEQVHILAGRTAAILLLYECAHSNMRKLSPLPYIYTTGGGRKRSCYPITDEEMTQILCDSDNENDLVDNCDNDVDFSDDYDSESVDLIEGVSNNNINRPPECDSSFDSSDSDKQTNYFDMNLNGNPGVKQPCIMFILTNAANSRVVVKTAVAQQASSRLQTQQLRCACCPITAGIGKVELEEVNPHLRGGRVENHLGPPYPPVHPTEIRTSISPSSAVWLNTTSALANYAT</sequence>
<organism evidence="2">
    <name type="scientific">Timema californicum</name>
    <name type="common">California timema</name>
    <name type="synonym">Walking stick</name>
    <dbReference type="NCBI Taxonomy" id="61474"/>
    <lineage>
        <taxon>Eukaryota</taxon>
        <taxon>Metazoa</taxon>
        <taxon>Ecdysozoa</taxon>
        <taxon>Arthropoda</taxon>
        <taxon>Hexapoda</taxon>
        <taxon>Insecta</taxon>
        <taxon>Pterygota</taxon>
        <taxon>Neoptera</taxon>
        <taxon>Polyneoptera</taxon>
        <taxon>Phasmatodea</taxon>
        <taxon>Timematodea</taxon>
        <taxon>Timematoidea</taxon>
        <taxon>Timematidae</taxon>
        <taxon>Timema</taxon>
    </lineage>
</organism>
<dbReference type="EMBL" id="OE179326">
    <property type="protein sequence ID" value="CAD7568442.1"/>
    <property type="molecule type" value="Genomic_DNA"/>
</dbReference>